<feature type="signal peptide" evidence="3">
    <location>
        <begin position="1"/>
        <end position="21"/>
    </location>
</feature>
<dbReference type="EMBL" id="CP003989">
    <property type="protein sequence ID" value="AGA34710.1"/>
    <property type="molecule type" value="Genomic_DNA"/>
</dbReference>
<gene>
    <name evidence="5" type="ordered locus">TVNIR_3073</name>
</gene>
<dbReference type="PATRIC" id="fig|1255043.3.peg.3101"/>
<dbReference type="AlphaFoldDB" id="L0E0G9"/>
<dbReference type="SUPFAM" id="SSF52151">
    <property type="entry name" value="FabD/lysophospholipase-like"/>
    <property type="match status" value="1"/>
</dbReference>
<evidence type="ECO:0000259" key="4">
    <source>
        <dbReference type="PROSITE" id="PS51635"/>
    </source>
</evidence>
<evidence type="ECO:0000256" key="3">
    <source>
        <dbReference type="SAM" id="SignalP"/>
    </source>
</evidence>
<protein>
    <submittedName>
        <fullName evidence="5">Patatin</fullName>
    </submittedName>
</protein>
<evidence type="ECO:0000256" key="1">
    <source>
        <dbReference type="ARBA" id="ARBA00023098"/>
    </source>
</evidence>
<comment type="caution">
    <text evidence="2">Lacks conserved residue(s) required for the propagation of feature annotation.</text>
</comment>
<dbReference type="GO" id="GO:0016787">
    <property type="term" value="F:hydrolase activity"/>
    <property type="evidence" value="ECO:0007669"/>
    <property type="project" value="UniProtKB-UniRule"/>
</dbReference>
<keyword evidence="2" id="KW-0378">Hydrolase</keyword>
<accession>L0E0G9</accession>
<keyword evidence="6" id="KW-1185">Reference proteome</keyword>
<dbReference type="Gene3D" id="3.40.1090.10">
    <property type="entry name" value="Cytosolic phospholipase A2 catalytic domain"/>
    <property type="match status" value="1"/>
</dbReference>
<feature type="active site" description="Nucleophile" evidence="2">
    <location>
        <position position="122"/>
    </location>
</feature>
<dbReference type="Pfam" id="PF01734">
    <property type="entry name" value="Patatin"/>
    <property type="match status" value="1"/>
</dbReference>
<dbReference type="KEGG" id="tni:TVNIR_3073"/>
<feature type="active site" description="Proton acceptor" evidence="2">
    <location>
        <position position="260"/>
    </location>
</feature>
<name>L0E0G9_THIND</name>
<dbReference type="HOGENOM" id="CLU_048550_0_0_6"/>
<keyword evidence="1 2" id="KW-0443">Lipid metabolism</keyword>
<feature type="short sequence motif" description="DGA/G" evidence="2">
    <location>
        <begin position="260"/>
        <end position="262"/>
    </location>
</feature>
<keyword evidence="3" id="KW-0732">Signal</keyword>
<feature type="domain" description="PNPLA" evidence="4">
    <location>
        <begin position="83"/>
        <end position="273"/>
    </location>
</feature>
<evidence type="ECO:0000313" key="5">
    <source>
        <dbReference type="EMBL" id="AGA34710.1"/>
    </source>
</evidence>
<sequence>MRFDHSLLVCASLCATAIHLAGCASPARTITADAFEERVAAHEAQALAQRDRIAARLLQRLETRHAEQQALGREDQPFTYEILMLSSGGQYGAFGVGVLQGWSQVTDASVRRPEFDLVTGVSTGALIAPFGLLGTDDSIRRIGQLYHEASDRLALLRGLLFFLPWQPSFFDNRPLAERIAVEVDRDTIRGIAEAHAEHRKLLLGSTDLDLGRFRIWDLGPQAVRALETDDAGKLHRILLSSASIPAAFPPVAIEGALYADGAAAQAAFVGLDRKEIVQVFREFAARNPGTPMPRLRFWVIVNGYLDTSPELTQAAWVPVVRRSVAVLTSYSMRVTLRHMQFGAELLAQDLNTDVDFRYIAVPHDLELPESRHRLFDQELMHRLAAEGFRLGLDPSSWRSEALAPELPGSALQMEPIRFGAP</sequence>
<reference evidence="5" key="1">
    <citation type="submission" date="2015-12" db="EMBL/GenBank/DDBJ databases">
        <authorList>
            <person name="Tikhonova T.V."/>
            <person name="Pavlov A.R."/>
            <person name="Beletsky A.V."/>
            <person name="Mardanov A.V."/>
            <person name="Sorokin D.Y."/>
            <person name="Ravin N.V."/>
            <person name="Popov V.O."/>
        </authorList>
    </citation>
    <scope>NUCLEOTIDE SEQUENCE</scope>
    <source>
        <strain evidence="5">DSM 14787</strain>
    </source>
</reference>
<dbReference type="RefSeq" id="WP_015259818.1">
    <property type="nucleotide sequence ID" value="NC_019902.2"/>
</dbReference>
<dbReference type="OrthoDB" id="9798773at2"/>
<dbReference type="InterPro" id="IPR016035">
    <property type="entry name" value="Acyl_Trfase/lysoPLipase"/>
</dbReference>
<organism evidence="5 6">
    <name type="scientific">Thioalkalivibrio nitratireducens (strain DSM 14787 / UNIQEM 213 / ALEN2)</name>
    <dbReference type="NCBI Taxonomy" id="1255043"/>
    <lineage>
        <taxon>Bacteria</taxon>
        <taxon>Pseudomonadati</taxon>
        <taxon>Pseudomonadota</taxon>
        <taxon>Gammaproteobacteria</taxon>
        <taxon>Chromatiales</taxon>
        <taxon>Ectothiorhodospiraceae</taxon>
        <taxon>Thioalkalivibrio</taxon>
    </lineage>
</organism>
<keyword evidence="2" id="KW-0442">Lipid degradation</keyword>
<feature type="short sequence motif" description="GXSXG" evidence="2">
    <location>
        <begin position="120"/>
        <end position="124"/>
    </location>
</feature>
<dbReference type="PROSITE" id="PS51635">
    <property type="entry name" value="PNPLA"/>
    <property type="match status" value="1"/>
</dbReference>
<evidence type="ECO:0000256" key="2">
    <source>
        <dbReference type="PROSITE-ProRule" id="PRU01161"/>
    </source>
</evidence>
<dbReference type="InterPro" id="IPR002641">
    <property type="entry name" value="PNPLA_dom"/>
</dbReference>
<evidence type="ECO:0000313" key="6">
    <source>
        <dbReference type="Proteomes" id="UP000010809"/>
    </source>
</evidence>
<dbReference type="eggNOG" id="COG1752">
    <property type="taxonomic scope" value="Bacteria"/>
</dbReference>
<feature type="chain" id="PRO_5003941212" evidence="3">
    <location>
        <begin position="22"/>
        <end position="421"/>
    </location>
</feature>
<dbReference type="GO" id="GO:0016042">
    <property type="term" value="P:lipid catabolic process"/>
    <property type="evidence" value="ECO:0007669"/>
    <property type="project" value="UniProtKB-UniRule"/>
</dbReference>
<proteinExistence type="predicted"/>
<dbReference type="Proteomes" id="UP000010809">
    <property type="component" value="Chromosome"/>
</dbReference>